<feature type="transmembrane region" description="Helical" evidence="5">
    <location>
        <begin position="231"/>
        <end position="252"/>
    </location>
</feature>
<evidence type="ECO:0000259" key="6">
    <source>
        <dbReference type="Pfam" id="PF01694"/>
    </source>
</evidence>
<dbReference type="Pfam" id="PF10282">
    <property type="entry name" value="Lactonase"/>
    <property type="match status" value="1"/>
</dbReference>
<keyword evidence="3 5" id="KW-1133">Transmembrane helix</keyword>
<organism evidence="7 8">
    <name type="scientific">Burkholderia ubonensis</name>
    <dbReference type="NCBI Taxonomy" id="101571"/>
    <lineage>
        <taxon>Bacteria</taxon>
        <taxon>Pseudomonadati</taxon>
        <taxon>Pseudomonadota</taxon>
        <taxon>Betaproteobacteria</taxon>
        <taxon>Burkholderiales</taxon>
        <taxon>Burkholderiaceae</taxon>
        <taxon>Burkholderia</taxon>
        <taxon>Burkholderia cepacia complex</taxon>
    </lineage>
</organism>
<dbReference type="OrthoDB" id="9778341at2"/>
<feature type="domain" description="Peptidase S54 rhomboid" evidence="6">
    <location>
        <begin position="58"/>
        <end position="220"/>
    </location>
</feature>
<sequence length="648" mass="68404">MKEQHPSIPSTLPRLTILLAVVNAVIFLLMWRQASFDSLSTSLLLDWGANFAPYTLTGQPWRLLTSAFLHGGWQHLLLNLYMLVVLGAVLERVGGSTRFGVTYLLSALGGSLASALWYGYHEVGGMHVAFGVALPTSAIQPVVSVGASGALMGLAGAAGAFALRMDLDRGRAAPMIINLKAVAQVIVINLASGFFISGIDQAAHVGGVVTGFVVGWVLYRSHASGRAPAGVVLPLAVAVLGSAGMLVAAHHASSAELREMRVDVDRERVRDRAQQDAKQEAESLAAQIRDDEQHRPAPVSPEQAAGTVIPVGKAPYAMVLGPSGKRLYVTDNDANTLVVVDVDTRKVVRTIAGEPFKTGLGGCQDNMCRGRGASGVVISPDERYAYVASMREDGLVRIDLTSGAIVDGVTLGRFPRAIVASASHDRLFVLNSADDTISVVSLTQWPQVLATLKLGDGDTSGIDFGRQLSMWLSPDGRRLFANPTQRGTIVAFDTSTNQPVGSHPVDQDFVQAVPAASGDGTWFYDTSSLKWVDAANLTTLKTYPVCRTSAYRFDGSGDGRLIAVNAYGDTSLRVIKVATRRTVGEFPVAGGASQVIFAHDSRTLFALGAAGTLSFLSMDRSLDYLQGTGDGEFLCAASADGEAGGDGT</sequence>
<dbReference type="InterPro" id="IPR011048">
    <property type="entry name" value="Haem_d1_sf"/>
</dbReference>
<comment type="subcellular location">
    <subcellularLocation>
        <location evidence="1">Membrane</location>
        <topology evidence="1">Multi-pass membrane protein</topology>
    </subcellularLocation>
</comment>
<evidence type="ECO:0000256" key="2">
    <source>
        <dbReference type="ARBA" id="ARBA00022692"/>
    </source>
</evidence>
<gene>
    <name evidence="7" type="ORF">WJ33_37485</name>
</gene>
<evidence type="ECO:0000256" key="1">
    <source>
        <dbReference type="ARBA" id="ARBA00004141"/>
    </source>
</evidence>
<dbReference type="SUPFAM" id="SSF63829">
    <property type="entry name" value="Calcium-dependent phosphotriesterase"/>
    <property type="match status" value="1"/>
</dbReference>
<proteinExistence type="predicted"/>
<comment type="caution">
    <text evidence="7">The sequence shown here is derived from an EMBL/GenBank/DDBJ whole genome shotgun (WGS) entry which is preliminary data.</text>
</comment>
<dbReference type="Gene3D" id="1.20.1540.10">
    <property type="entry name" value="Rhomboid-like"/>
    <property type="match status" value="1"/>
</dbReference>
<dbReference type="EMBL" id="LOXM01000255">
    <property type="protein sequence ID" value="KVG56514.1"/>
    <property type="molecule type" value="Genomic_DNA"/>
</dbReference>
<evidence type="ECO:0000256" key="5">
    <source>
        <dbReference type="SAM" id="Phobius"/>
    </source>
</evidence>
<dbReference type="GO" id="GO:0016020">
    <property type="term" value="C:membrane"/>
    <property type="evidence" value="ECO:0007669"/>
    <property type="project" value="UniProtKB-SubCell"/>
</dbReference>
<keyword evidence="4 5" id="KW-0472">Membrane</keyword>
<dbReference type="SUPFAM" id="SSF51004">
    <property type="entry name" value="C-terminal (heme d1) domain of cytochrome cd1-nitrite reductase"/>
    <property type="match status" value="1"/>
</dbReference>
<reference evidence="7 8" key="1">
    <citation type="submission" date="2015-11" db="EMBL/GenBank/DDBJ databases">
        <title>Expanding the genomic diversity of Burkholderia species for the development of highly accurate diagnostics.</title>
        <authorList>
            <person name="Sahl J."/>
            <person name="Keim P."/>
            <person name="Wagner D."/>
        </authorList>
    </citation>
    <scope>NUCLEOTIDE SEQUENCE [LARGE SCALE GENOMIC DNA]</scope>
    <source>
        <strain evidence="7 8">MSMB2036</strain>
    </source>
</reference>
<evidence type="ECO:0000256" key="3">
    <source>
        <dbReference type="ARBA" id="ARBA00022989"/>
    </source>
</evidence>
<keyword evidence="2 5" id="KW-0812">Transmembrane</keyword>
<feature type="transmembrane region" description="Helical" evidence="5">
    <location>
        <begin position="12"/>
        <end position="31"/>
    </location>
</feature>
<dbReference type="RefSeq" id="WP_059758332.1">
    <property type="nucleotide sequence ID" value="NZ_CP013414.1"/>
</dbReference>
<dbReference type="InterPro" id="IPR015943">
    <property type="entry name" value="WD40/YVTN_repeat-like_dom_sf"/>
</dbReference>
<keyword evidence="7" id="KW-0645">Protease</keyword>
<feature type="transmembrane region" description="Helical" evidence="5">
    <location>
        <begin position="72"/>
        <end position="90"/>
    </location>
</feature>
<feature type="transmembrane region" description="Helical" evidence="5">
    <location>
        <begin position="102"/>
        <end position="120"/>
    </location>
</feature>
<dbReference type="InterPro" id="IPR051200">
    <property type="entry name" value="Host-pathogen_enzymatic-act"/>
</dbReference>
<dbReference type="PANTHER" id="PTHR47197:SF3">
    <property type="entry name" value="DIHYDRO-HEME D1 DEHYDROGENASE"/>
    <property type="match status" value="1"/>
</dbReference>
<dbReference type="GO" id="GO:0006508">
    <property type="term" value="P:proteolysis"/>
    <property type="evidence" value="ECO:0007669"/>
    <property type="project" value="UniProtKB-KW"/>
</dbReference>
<dbReference type="AlphaFoldDB" id="A0A103QVT5"/>
<feature type="transmembrane region" description="Helical" evidence="5">
    <location>
        <begin position="175"/>
        <end position="196"/>
    </location>
</feature>
<dbReference type="NCBIfam" id="TIGR02276">
    <property type="entry name" value="beta_rpt_yvtn"/>
    <property type="match status" value="1"/>
</dbReference>
<dbReference type="InterPro" id="IPR035952">
    <property type="entry name" value="Rhomboid-like_sf"/>
</dbReference>
<feature type="transmembrane region" description="Helical" evidence="5">
    <location>
        <begin position="202"/>
        <end position="219"/>
    </location>
</feature>
<dbReference type="Gene3D" id="2.130.10.10">
    <property type="entry name" value="YVTN repeat-like/Quinoprotein amine dehydrogenase"/>
    <property type="match status" value="2"/>
</dbReference>
<dbReference type="InterPro" id="IPR022764">
    <property type="entry name" value="Peptidase_S54_rhomboid_dom"/>
</dbReference>
<dbReference type="InterPro" id="IPR019405">
    <property type="entry name" value="Lactonase_7-beta_prop"/>
</dbReference>
<evidence type="ECO:0000313" key="8">
    <source>
        <dbReference type="Proteomes" id="UP000064029"/>
    </source>
</evidence>
<accession>A0A103QVT5</accession>
<name>A0A103QVT5_9BURK</name>
<dbReference type="SUPFAM" id="SSF144091">
    <property type="entry name" value="Rhomboid-like"/>
    <property type="match status" value="1"/>
</dbReference>
<protein>
    <submittedName>
        <fullName evidence="7">Rhomboid family intramembrane serine protease</fullName>
    </submittedName>
</protein>
<dbReference type="Proteomes" id="UP000064029">
    <property type="component" value="Unassembled WGS sequence"/>
</dbReference>
<dbReference type="Pfam" id="PF01694">
    <property type="entry name" value="Rhomboid"/>
    <property type="match status" value="1"/>
</dbReference>
<evidence type="ECO:0000313" key="7">
    <source>
        <dbReference type="EMBL" id="KVG56514.1"/>
    </source>
</evidence>
<feature type="transmembrane region" description="Helical" evidence="5">
    <location>
        <begin position="140"/>
        <end position="163"/>
    </location>
</feature>
<keyword evidence="7" id="KW-0378">Hydrolase</keyword>
<evidence type="ECO:0000256" key="4">
    <source>
        <dbReference type="ARBA" id="ARBA00023136"/>
    </source>
</evidence>
<dbReference type="PANTHER" id="PTHR47197">
    <property type="entry name" value="PROTEIN NIRF"/>
    <property type="match status" value="1"/>
</dbReference>
<dbReference type="InterPro" id="IPR011964">
    <property type="entry name" value="YVTN_b-propeller_repeat"/>
</dbReference>
<dbReference type="GO" id="GO:0004252">
    <property type="term" value="F:serine-type endopeptidase activity"/>
    <property type="evidence" value="ECO:0007669"/>
    <property type="project" value="InterPro"/>
</dbReference>